<evidence type="ECO:0000256" key="3">
    <source>
        <dbReference type="ARBA" id="ARBA00022989"/>
    </source>
</evidence>
<feature type="compositionally biased region" description="Basic and acidic residues" evidence="7">
    <location>
        <begin position="425"/>
        <end position="435"/>
    </location>
</feature>
<comment type="caution">
    <text evidence="8">The sequence shown here is derived from an EMBL/GenBank/DDBJ whole genome shotgun (WGS) entry which is preliminary data.</text>
</comment>
<dbReference type="PANTHER" id="PTHR11432:SF3">
    <property type="entry name" value="NADH-UBIQUINONE OXIDOREDUCTASE CHAIN 1"/>
    <property type="match status" value="1"/>
</dbReference>
<keyword evidence="5 6" id="KW-0520">NAD</keyword>
<keyword evidence="5" id="KW-0830">Ubiquinone</keyword>
<feature type="compositionally biased region" description="Basic and acidic residues" evidence="7">
    <location>
        <begin position="455"/>
        <end position="466"/>
    </location>
</feature>
<protein>
    <recommendedName>
        <fullName evidence="5">NADH-quinone oxidoreductase subunit H</fullName>
        <ecNumber evidence="5">7.1.1.-</ecNumber>
    </recommendedName>
    <alternativeName>
        <fullName evidence="5">NADH dehydrogenase I subunit H</fullName>
    </alternativeName>
    <alternativeName>
        <fullName evidence="5">NDH-1 subunit H</fullName>
    </alternativeName>
</protein>
<dbReference type="NCBIfam" id="NF004741">
    <property type="entry name" value="PRK06076.1-2"/>
    <property type="match status" value="1"/>
</dbReference>
<evidence type="ECO:0000313" key="8">
    <source>
        <dbReference type="EMBL" id="TQJ03307.1"/>
    </source>
</evidence>
<comment type="similarity">
    <text evidence="5 6">Belongs to the complex I subunit 1 family.</text>
</comment>
<dbReference type="GO" id="GO:0009060">
    <property type="term" value="P:aerobic respiration"/>
    <property type="evidence" value="ECO:0007669"/>
    <property type="project" value="TreeGrafter"/>
</dbReference>
<reference evidence="8 9" key="1">
    <citation type="submission" date="2019-06" db="EMBL/GenBank/DDBJ databases">
        <title>Sequencing the genomes of 1000 actinobacteria strains.</title>
        <authorList>
            <person name="Klenk H.-P."/>
        </authorList>
    </citation>
    <scope>NUCLEOTIDE SEQUENCE [LARGE SCALE GENOMIC DNA]</scope>
    <source>
        <strain evidence="8 9">DSM 45679</strain>
    </source>
</reference>
<keyword evidence="5" id="KW-1003">Cell membrane</keyword>
<feature type="transmembrane region" description="Helical" evidence="5">
    <location>
        <begin position="137"/>
        <end position="158"/>
    </location>
</feature>
<dbReference type="NCBIfam" id="NF004743">
    <property type="entry name" value="PRK06076.1-4"/>
    <property type="match status" value="1"/>
</dbReference>
<dbReference type="GO" id="GO:0016655">
    <property type="term" value="F:oxidoreductase activity, acting on NAD(P)H, quinone or similar compound as acceptor"/>
    <property type="evidence" value="ECO:0007669"/>
    <property type="project" value="UniProtKB-UniRule"/>
</dbReference>
<dbReference type="InterPro" id="IPR001694">
    <property type="entry name" value="NADH_UbQ_OxRdtase_su1/FPO"/>
</dbReference>
<name>A0A542DJN6_AMYCI</name>
<organism evidence="8 9">
    <name type="scientific">Amycolatopsis cihanbeyliensis</name>
    <dbReference type="NCBI Taxonomy" id="1128664"/>
    <lineage>
        <taxon>Bacteria</taxon>
        <taxon>Bacillati</taxon>
        <taxon>Actinomycetota</taxon>
        <taxon>Actinomycetes</taxon>
        <taxon>Pseudonocardiales</taxon>
        <taxon>Pseudonocardiaceae</taxon>
        <taxon>Amycolatopsis</taxon>
    </lineage>
</organism>
<dbReference type="PANTHER" id="PTHR11432">
    <property type="entry name" value="NADH DEHYDROGENASE SUBUNIT 1"/>
    <property type="match status" value="1"/>
</dbReference>
<sequence>MSDPLFLAQAQDAASRAELLADDPWWLILLKAVVILLIGPVMTVFLIVWERKAMGRMQNRPGPNRVGPGGYFQSVADAIKLPFKEQVIPDSADRKVYFLAPVMSAVPALIGLGAIPFGPQVSIFGEQTVLQLVELPVSVLLILATSAIGVYGIVLAGWSSGSPYPLLGGLRSTAQVISYEIAMGLAILGVALYAQSLSLSEIVDAQQGGWYFYLLPASFLIFLVSMVGETNRAPFDLPEAESELVGGFHTEYSSMKFAMFFLAEYVNMVIVSAFCTTLFLGGWRAPWPLSTIGDGVLNTGFWPLLWFFAKVFLLLFGFIWLRGTLPRFRYDQFMKLGWKVLIPGGLIWFVLIAGIRAIRTDAEVTTGQILIIGGITIVVLVLLTLLLPEKRLPDDDSVPVTGSDYPLPPLDLKVPDTTPRRKALKAKERAARRETAAVGAGPRQEVGDDTTAGGDSEKEGPDHGTV</sequence>
<keyword evidence="9" id="KW-1185">Reference proteome</keyword>
<dbReference type="Pfam" id="PF00146">
    <property type="entry name" value="NADHdh"/>
    <property type="match status" value="1"/>
</dbReference>
<dbReference type="GO" id="GO:0005886">
    <property type="term" value="C:plasma membrane"/>
    <property type="evidence" value="ECO:0007669"/>
    <property type="project" value="UniProtKB-SubCell"/>
</dbReference>
<dbReference type="HAMAP" id="MF_01350">
    <property type="entry name" value="NDH1_NuoH"/>
    <property type="match status" value="1"/>
</dbReference>
<comment type="function">
    <text evidence="5">NDH-1 shuttles electrons from NADH, via FMN and iron-sulfur (Fe-S) centers, to quinones in the respiratory chain. The immediate electron acceptor for the enzyme in this species is believed to be ubiquinone. Couples the redox reaction to proton translocation (for every two electrons transferred, four hydrogen ions are translocated across the cytoplasmic membrane), and thus conserves the redox energy in a proton gradient. This subunit may bind ubiquinone.</text>
</comment>
<feature type="region of interest" description="Disordered" evidence="7">
    <location>
        <begin position="398"/>
        <end position="466"/>
    </location>
</feature>
<keyword evidence="2 5" id="KW-0812">Transmembrane</keyword>
<accession>A0A542DJN6</accession>
<proteinExistence type="inferred from homology"/>
<gene>
    <name evidence="5" type="primary">nuoH</name>
    <name evidence="8" type="ORF">FB471_3063</name>
</gene>
<dbReference type="EMBL" id="VFML01000001">
    <property type="protein sequence ID" value="TQJ03307.1"/>
    <property type="molecule type" value="Genomic_DNA"/>
</dbReference>
<feature type="transmembrane region" description="Helical" evidence="5">
    <location>
        <begin position="179"/>
        <end position="198"/>
    </location>
</feature>
<feature type="transmembrane region" description="Helical" evidence="5">
    <location>
        <begin position="210"/>
        <end position="228"/>
    </location>
</feature>
<feature type="transmembrane region" description="Helical" evidence="5">
    <location>
        <begin position="257"/>
        <end position="280"/>
    </location>
</feature>
<dbReference type="GO" id="GO:0003954">
    <property type="term" value="F:NADH dehydrogenase activity"/>
    <property type="evidence" value="ECO:0007669"/>
    <property type="project" value="TreeGrafter"/>
</dbReference>
<dbReference type="GO" id="GO:0048038">
    <property type="term" value="F:quinone binding"/>
    <property type="evidence" value="ECO:0007669"/>
    <property type="project" value="UniProtKB-KW"/>
</dbReference>
<feature type="transmembrane region" description="Helical" evidence="5">
    <location>
        <begin position="367"/>
        <end position="387"/>
    </location>
</feature>
<comment type="subcellular location">
    <subcellularLocation>
        <location evidence="5 6">Cell membrane</location>
        <topology evidence="5 6">Multi-pass membrane protein</topology>
    </subcellularLocation>
    <subcellularLocation>
        <location evidence="1">Membrane</location>
        <topology evidence="1">Multi-pass membrane protein</topology>
    </subcellularLocation>
</comment>
<keyword evidence="3 5" id="KW-1133">Transmembrane helix</keyword>
<evidence type="ECO:0000256" key="1">
    <source>
        <dbReference type="ARBA" id="ARBA00004141"/>
    </source>
</evidence>
<evidence type="ECO:0000256" key="7">
    <source>
        <dbReference type="SAM" id="MobiDB-lite"/>
    </source>
</evidence>
<dbReference type="InterPro" id="IPR018086">
    <property type="entry name" value="NADH_UbQ_OxRdtase_su1_CS"/>
</dbReference>
<dbReference type="EC" id="7.1.1.-" evidence="5"/>
<dbReference type="PROSITE" id="PS00668">
    <property type="entry name" value="COMPLEX1_ND1_2"/>
    <property type="match status" value="1"/>
</dbReference>
<evidence type="ECO:0000256" key="5">
    <source>
        <dbReference type="HAMAP-Rule" id="MF_01350"/>
    </source>
</evidence>
<dbReference type="RefSeq" id="WP_141998943.1">
    <property type="nucleotide sequence ID" value="NZ_VFML01000001.1"/>
</dbReference>
<evidence type="ECO:0000313" key="9">
    <source>
        <dbReference type="Proteomes" id="UP000320876"/>
    </source>
</evidence>
<dbReference type="AlphaFoldDB" id="A0A542DJN6"/>
<comment type="subunit">
    <text evidence="5">NDH-1 is composed of 14 different subunits. Subunits NuoA, H, J, K, L, M, N constitute the membrane sector of the complex.</text>
</comment>
<keyword evidence="5" id="KW-1278">Translocase</keyword>
<evidence type="ECO:0000256" key="6">
    <source>
        <dbReference type="RuleBase" id="RU000471"/>
    </source>
</evidence>
<evidence type="ECO:0000256" key="4">
    <source>
        <dbReference type="ARBA" id="ARBA00023136"/>
    </source>
</evidence>
<dbReference type="OrthoDB" id="9803734at2"/>
<feature type="transmembrane region" description="Helical" evidence="5">
    <location>
        <begin position="96"/>
        <end position="117"/>
    </location>
</feature>
<evidence type="ECO:0000256" key="2">
    <source>
        <dbReference type="ARBA" id="ARBA00022692"/>
    </source>
</evidence>
<comment type="catalytic activity">
    <reaction evidence="5">
        <text>a quinone + NADH + 5 H(+)(in) = a quinol + NAD(+) + 4 H(+)(out)</text>
        <dbReference type="Rhea" id="RHEA:57888"/>
        <dbReference type="ChEBI" id="CHEBI:15378"/>
        <dbReference type="ChEBI" id="CHEBI:24646"/>
        <dbReference type="ChEBI" id="CHEBI:57540"/>
        <dbReference type="ChEBI" id="CHEBI:57945"/>
        <dbReference type="ChEBI" id="CHEBI:132124"/>
    </reaction>
</comment>
<dbReference type="Proteomes" id="UP000320876">
    <property type="component" value="Unassembled WGS sequence"/>
</dbReference>
<keyword evidence="5" id="KW-0874">Quinone</keyword>
<feature type="transmembrane region" description="Helical" evidence="5">
    <location>
        <begin position="300"/>
        <end position="321"/>
    </location>
</feature>
<feature type="transmembrane region" description="Helical" evidence="5">
    <location>
        <begin position="333"/>
        <end position="355"/>
    </location>
</feature>
<feature type="transmembrane region" description="Helical" evidence="5">
    <location>
        <begin position="25"/>
        <end position="49"/>
    </location>
</feature>
<keyword evidence="4 5" id="KW-0472">Membrane</keyword>